<sequence>HVGHFIIVLAIRAPSSHPHPTTPCPARPSPSPALLCWSTCSTPPCPVPSMQPYTPPRYASTRPVLYHIPSHLCSALPCPDPPRSTLLHHIPAHTARPRSFLLTSPRPALPCPSLSRSSPTPARPATSTLLTTSYGHCSN</sequence>
<evidence type="ECO:0000313" key="2">
    <source>
        <dbReference type="EMBL" id="KAK3859081.1"/>
    </source>
</evidence>
<dbReference type="EMBL" id="JAWQEG010005124">
    <property type="protein sequence ID" value="KAK3859081.1"/>
    <property type="molecule type" value="Genomic_DNA"/>
</dbReference>
<proteinExistence type="predicted"/>
<organism evidence="2 3">
    <name type="scientific">Petrolisthes cinctipes</name>
    <name type="common">Flat porcelain crab</name>
    <dbReference type="NCBI Taxonomy" id="88211"/>
    <lineage>
        <taxon>Eukaryota</taxon>
        <taxon>Metazoa</taxon>
        <taxon>Ecdysozoa</taxon>
        <taxon>Arthropoda</taxon>
        <taxon>Crustacea</taxon>
        <taxon>Multicrustacea</taxon>
        <taxon>Malacostraca</taxon>
        <taxon>Eumalacostraca</taxon>
        <taxon>Eucarida</taxon>
        <taxon>Decapoda</taxon>
        <taxon>Pleocyemata</taxon>
        <taxon>Anomura</taxon>
        <taxon>Galatheoidea</taxon>
        <taxon>Porcellanidae</taxon>
        <taxon>Petrolisthes</taxon>
    </lineage>
</organism>
<evidence type="ECO:0000256" key="1">
    <source>
        <dbReference type="SAM" id="MobiDB-lite"/>
    </source>
</evidence>
<evidence type="ECO:0000313" key="3">
    <source>
        <dbReference type="Proteomes" id="UP001286313"/>
    </source>
</evidence>
<feature type="region of interest" description="Disordered" evidence="1">
    <location>
        <begin position="111"/>
        <end position="139"/>
    </location>
</feature>
<reference evidence="2" key="1">
    <citation type="submission" date="2023-10" db="EMBL/GenBank/DDBJ databases">
        <title>Genome assemblies of two species of porcelain crab, Petrolisthes cinctipes and Petrolisthes manimaculis (Anomura: Porcellanidae).</title>
        <authorList>
            <person name="Angst P."/>
        </authorList>
    </citation>
    <scope>NUCLEOTIDE SEQUENCE</scope>
    <source>
        <strain evidence="2">PB745_01</strain>
        <tissue evidence="2">Gill</tissue>
    </source>
</reference>
<accession>A0AAE1BY18</accession>
<dbReference type="Proteomes" id="UP001286313">
    <property type="component" value="Unassembled WGS sequence"/>
</dbReference>
<feature type="compositionally biased region" description="Polar residues" evidence="1">
    <location>
        <begin position="114"/>
        <end position="139"/>
    </location>
</feature>
<feature type="non-terminal residue" evidence="2">
    <location>
        <position position="1"/>
    </location>
</feature>
<comment type="caution">
    <text evidence="2">The sequence shown here is derived from an EMBL/GenBank/DDBJ whole genome shotgun (WGS) entry which is preliminary data.</text>
</comment>
<dbReference type="AlphaFoldDB" id="A0AAE1BY18"/>
<protein>
    <submittedName>
        <fullName evidence="2">Uncharacterized protein</fullName>
    </submittedName>
</protein>
<gene>
    <name evidence="2" type="ORF">Pcinc_034766</name>
</gene>
<name>A0AAE1BY18_PETCI</name>
<keyword evidence="3" id="KW-1185">Reference proteome</keyword>